<accession>B5RP21</accession>
<evidence type="ECO:0000256" key="2">
    <source>
        <dbReference type="SAM" id="Phobius"/>
    </source>
</evidence>
<sequence length="218" mass="25427">MAQPQPIITQQMVLTELIKVGINRDIAADLSYRYYKNELTYKDLEYLENNFNSKIDKIEDKLKSEITSTKVELNNKIDTKFNELDNKIDKIEDRLKSEITSTKVELNNKIDAKFNELDNKIDKTEDRIKSEIISTKIELNNKIDTKFSELDNKIDKIEDRIKSEIISTKVELNNKIDAKFNELKNTGKLHNWMFGTIITLNIGIFLALFSIIYSILNK</sequence>
<keyword evidence="3" id="KW-0614">Plasmid</keyword>
<dbReference type="SUPFAM" id="SSF58113">
    <property type="entry name" value="Apolipoprotein A-I"/>
    <property type="match status" value="1"/>
</dbReference>
<dbReference type="AlphaFoldDB" id="B5RP21"/>
<protein>
    <submittedName>
        <fullName evidence="3">Bdr protein</fullName>
    </submittedName>
</protein>
<dbReference type="Gene3D" id="1.20.5.2280">
    <property type="match status" value="3"/>
</dbReference>
<reference evidence="3 4" key="1">
    <citation type="journal article" date="2008" name="PLoS Genet.">
        <title>The genome of Borrelia recurrentis, the agent of deadly louse-borne relapsing fever, is a degraded subset of tick-borne Borrelia duttonii.</title>
        <authorList>
            <person name="Lescot M."/>
            <person name="Audic S."/>
            <person name="Robert C."/>
            <person name="Nguyen T.T."/>
            <person name="Blanc G."/>
            <person name="Cutler S.J."/>
            <person name="Wincker P."/>
            <person name="Couloux A."/>
            <person name="Claverie J.-M."/>
            <person name="Raoult D."/>
            <person name="Drancourt M."/>
        </authorList>
    </citation>
    <scope>NUCLEOTIDE SEQUENCE [LARGE SCALE GENOMIC DNA]</scope>
    <source>
        <strain evidence="3 4">Ly</strain>
    </source>
</reference>
<name>B5RP21_BORDL</name>
<keyword evidence="1" id="KW-0175">Coiled coil</keyword>
<evidence type="ECO:0000313" key="4">
    <source>
        <dbReference type="Proteomes" id="UP000000611"/>
    </source>
</evidence>
<dbReference type="NCBIfam" id="NF040499">
    <property type="entry name" value="Bdr_N_group1"/>
    <property type="match status" value="1"/>
</dbReference>
<evidence type="ECO:0000256" key="1">
    <source>
        <dbReference type="SAM" id="Coils"/>
    </source>
</evidence>
<keyword evidence="4" id="KW-1185">Reference proteome</keyword>
<dbReference type="KEGG" id="bdu:BDU_6020"/>
<keyword evidence="2" id="KW-0812">Transmembrane</keyword>
<keyword evidence="2" id="KW-0472">Membrane</keyword>
<feature type="coiled-coil region" evidence="1">
    <location>
        <begin position="74"/>
        <end position="160"/>
    </location>
</feature>
<dbReference type="RefSeq" id="WP_012539506.1">
    <property type="nucleotide sequence ID" value="NC_011249.1"/>
</dbReference>
<evidence type="ECO:0000313" key="3">
    <source>
        <dbReference type="EMBL" id="ACH94107.1"/>
    </source>
</evidence>
<feature type="transmembrane region" description="Helical" evidence="2">
    <location>
        <begin position="192"/>
        <end position="216"/>
    </location>
</feature>
<proteinExistence type="predicted"/>
<organism evidence="3 4">
    <name type="scientific">Borrelia duttonii (strain Ly)</name>
    <dbReference type="NCBI Taxonomy" id="412419"/>
    <lineage>
        <taxon>Bacteria</taxon>
        <taxon>Pseudomonadati</taxon>
        <taxon>Spirochaetota</taxon>
        <taxon>Spirochaetia</taxon>
        <taxon>Spirochaetales</taxon>
        <taxon>Borreliaceae</taxon>
        <taxon>Borrelia</taxon>
    </lineage>
</organism>
<gene>
    <name evidence="3" type="primary">bdr</name>
    <name evidence="3" type="ordered locus">BDU_6020</name>
</gene>
<keyword evidence="2" id="KW-1133">Transmembrane helix</keyword>
<geneLocation type="plasmid" evidence="3 4">
    <name>pl36</name>
</geneLocation>
<dbReference type="EMBL" id="CP000986">
    <property type="protein sequence ID" value="ACH94107.1"/>
    <property type="molecule type" value="Genomic_DNA"/>
</dbReference>
<dbReference type="OrthoDB" id="351088at2"/>
<dbReference type="HOGENOM" id="CLU_077086_0_0_12"/>
<dbReference type="Proteomes" id="UP000000611">
    <property type="component" value="Plasmid pl36"/>
</dbReference>